<dbReference type="STRING" id="4829.A0A163JMW4"/>
<dbReference type="OrthoDB" id="5863171at2759"/>
<evidence type="ECO:0000256" key="2">
    <source>
        <dbReference type="ARBA" id="ARBA00022771"/>
    </source>
</evidence>
<dbReference type="PROSITE" id="PS01359">
    <property type="entry name" value="ZF_PHD_1"/>
    <property type="match status" value="1"/>
</dbReference>
<gene>
    <name evidence="7" type="primary">ABSGL_06152.1 scaffold 7705</name>
</gene>
<organism evidence="7">
    <name type="scientific">Absidia glauca</name>
    <name type="common">Pin mould</name>
    <dbReference type="NCBI Taxonomy" id="4829"/>
    <lineage>
        <taxon>Eukaryota</taxon>
        <taxon>Fungi</taxon>
        <taxon>Fungi incertae sedis</taxon>
        <taxon>Mucoromycota</taxon>
        <taxon>Mucoromycotina</taxon>
        <taxon>Mucoromycetes</taxon>
        <taxon>Mucorales</taxon>
        <taxon>Cunninghamellaceae</taxon>
        <taxon>Absidia</taxon>
    </lineage>
</organism>
<evidence type="ECO:0000313" key="8">
    <source>
        <dbReference type="Proteomes" id="UP000078561"/>
    </source>
</evidence>
<dbReference type="InterPro" id="IPR019786">
    <property type="entry name" value="Zinc_finger_PHD-type_CS"/>
</dbReference>
<feature type="domain" description="PHD-type" evidence="6">
    <location>
        <begin position="276"/>
        <end position="331"/>
    </location>
</feature>
<reference evidence="7" key="1">
    <citation type="submission" date="2016-04" db="EMBL/GenBank/DDBJ databases">
        <authorList>
            <person name="Evans L.H."/>
            <person name="Alamgir A."/>
            <person name="Owens N."/>
            <person name="Weber N.D."/>
            <person name="Virtaneva K."/>
            <person name="Barbian K."/>
            <person name="Babar A."/>
            <person name="Rosenke K."/>
        </authorList>
    </citation>
    <scope>NUCLEOTIDE SEQUENCE [LARGE SCALE GENOMIC DNA]</scope>
    <source>
        <strain evidence="7">CBS 101.48</strain>
    </source>
</reference>
<dbReference type="InterPro" id="IPR011011">
    <property type="entry name" value="Znf_FYVE_PHD"/>
</dbReference>
<dbReference type="SUPFAM" id="SSF57903">
    <property type="entry name" value="FYVE/PHD zinc finger"/>
    <property type="match status" value="1"/>
</dbReference>
<evidence type="ECO:0000313" key="7">
    <source>
        <dbReference type="EMBL" id="SAM00464.1"/>
    </source>
</evidence>
<evidence type="ECO:0000256" key="1">
    <source>
        <dbReference type="ARBA" id="ARBA00022723"/>
    </source>
</evidence>
<dbReference type="AlphaFoldDB" id="A0A163JMW4"/>
<evidence type="ECO:0000256" key="3">
    <source>
        <dbReference type="ARBA" id="ARBA00022833"/>
    </source>
</evidence>
<name>A0A163JMW4_ABSGL</name>
<dbReference type="Proteomes" id="UP000078561">
    <property type="component" value="Unassembled WGS sequence"/>
</dbReference>
<dbReference type="InParanoid" id="A0A163JMW4"/>
<keyword evidence="1" id="KW-0479">Metal-binding</keyword>
<dbReference type="OMA" id="WEIANYK"/>
<dbReference type="Gene3D" id="3.30.40.10">
    <property type="entry name" value="Zinc/RING finger domain, C3HC4 (zinc finger)"/>
    <property type="match status" value="1"/>
</dbReference>
<dbReference type="PROSITE" id="PS50016">
    <property type="entry name" value="ZF_PHD_2"/>
    <property type="match status" value="1"/>
</dbReference>
<keyword evidence="2 4" id="KW-0863">Zinc-finger</keyword>
<protein>
    <recommendedName>
        <fullName evidence="6">PHD-type domain-containing protein</fullName>
    </recommendedName>
</protein>
<evidence type="ECO:0000259" key="6">
    <source>
        <dbReference type="PROSITE" id="PS50016"/>
    </source>
</evidence>
<feature type="compositionally biased region" description="Low complexity" evidence="5">
    <location>
        <begin position="348"/>
        <end position="366"/>
    </location>
</feature>
<sequence length="382" mass="42177">MDGLLIKHIPQVLLARILVQLYIIPQQAIKSPQFNLLSVLVAGLRDYGQGGDLDGFFSFCTRQSFDSLAADSSLTPSSWLWKDHTLQQAGDWDLLGQDQLQDASDPPTPLIGLRVQLASEKGQRISVEDILDRAMEYMSSQSTGESSSSTATSSVTALLKERLAQLARHRQTYDDSSRSETDFVLMGALMISSYQVLADLRGTNVKSDCGLECLPSPMSVEYRPVYLFYCNNDIVSRSAEEIIAPKPSPSTNGVTLADYSFDDDQAEMDYEVDDDVEPCKYCGIPDSIDDINTIFFCDECNQGVHQLCEQPPISAFEMDVDPWYCRDCCRRLGHALPIPPPYMSITGDAAPPASTTDTTSPATADTPQDDMDESSTKKRKLD</sequence>
<dbReference type="InterPro" id="IPR019787">
    <property type="entry name" value="Znf_PHD-finger"/>
</dbReference>
<accession>A0A163JMW4</accession>
<dbReference type="SMART" id="SM00249">
    <property type="entry name" value="PHD"/>
    <property type="match status" value="1"/>
</dbReference>
<proteinExistence type="predicted"/>
<dbReference type="Pfam" id="PF00628">
    <property type="entry name" value="PHD"/>
    <property type="match status" value="1"/>
</dbReference>
<dbReference type="InterPro" id="IPR001965">
    <property type="entry name" value="Znf_PHD"/>
</dbReference>
<evidence type="ECO:0000256" key="5">
    <source>
        <dbReference type="SAM" id="MobiDB-lite"/>
    </source>
</evidence>
<evidence type="ECO:0000256" key="4">
    <source>
        <dbReference type="PROSITE-ProRule" id="PRU00146"/>
    </source>
</evidence>
<feature type="region of interest" description="Disordered" evidence="5">
    <location>
        <begin position="344"/>
        <end position="382"/>
    </location>
</feature>
<dbReference type="EMBL" id="LT553219">
    <property type="protein sequence ID" value="SAM00464.1"/>
    <property type="molecule type" value="Genomic_DNA"/>
</dbReference>
<dbReference type="InterPro" id="IPR013083">
    <property type="entry name" value="Znf_RING/FYVE/PHD"/>
</dbReference>
<keyword evidence="3" id="KW-0862">Zinc</keyword>
<keyword evidence="8" id="KW-1185">Reference proteome</keyword>
<dbReference type="GO" id="GO:0008270">
    <property type="term" value="F:zinc ion binding"/>
    <property type="evidence" value="ECO:0007669"/>
    <property type="project" value="UniProtKB-KW"/>
</dbReference>